<dbReference type="PANTHER" id="PTHR43072">
    <property type="entry name" value="N-ACETYLTRANSFERASE"/>
    <property type="match status" value="1"/>
</dbReference>
<dbReference type="Pfam" id="PF00583">
    <property type="entry name" value="Acetyltransf_1"/>
    <property type="match status" value="1"/>
</dbReference>
<keyword evidence="3" id="KW-1185">Reference proteome</keyword>
<dbReference type="GO" id="GO:0016747">
    <property type="term" value="F:acyltransferase activity, transferring groups other than amino-acyl groups"/>
    <property type="evidence" value="ECO:0007669"/>
    <property type="project" value="InterPro"/>
</dbReference>
<dbReference type="Proteomes" id="UP000295096">
    <property type="component" value="Unassembled WGS sequence"/>
</dbReference>
<dbReference type="PROSITE" id="PS51186">
    <property type="entry name" value="GNAT"/>
    <property type="match status" value="1"/>
</dbReference>
<sequence length="185" mass="19925">MMPVASALSRLRMSPIIRAFTLAEAAAFREIRLEALRLHPDAFGATFEEEASRDVACFAAGMPQDPPDAILGAWLPGEAAPQAMAGLHAEPRRKLAHKGQVWGVYVRRVARSQGLGRLLLERTIAVARDAGLETLRLTVSAEAVAAHALYVALGFRAYGTDPRGLKLGPGQYVDEVLMALDLRGV</sequence>
<protein>
    <submittedName>
        <fullName evidence="2">GNAT family N-acetyltransferase</fullName>
    </submittedName>
</protein>
<reference evidence="2 3" key="1">
    <citation type="journal article" date="2016" name="J. Microbiol.">
        <title>Dankookia rubra gen. nov., sp. nov., an alphaproteobacterium isolated from sediment of a shallow stream.</title>
        <authorList>
            <person name="Kim W.H."/>
            <person name="Kim D.H."/>
            <person name="Kang K."/>
            <person name="Ahn T.Y."/>
        </authorList>
    </citation>
    <scope>NUCLEOTIDE SEQUENCE [LARGE SCALE GENOMIC DNA]</scope>
    <source>
        <strain evidence="2 3">JCM30602</strain>
    </source>
</reference>
<accession>A0A4R5QLT5</accession>
<evidence type="ECO:0000259" key="1">
    <source>
        <dbReference type="PROSITE" id="PS51186"/>
    </source>
</evidence>
<comment type="caution">
    <text evidence="2">The sequence shown here is derived from an EMBL/GenBank/DDBJ whole genome shotgun (WGS) entry which is preliminary data.</text>
</comment>
<evidence type="ECO:0000313" key="2">
    <source>
        <dbReference type="EMBL" id="TDH63687.1"/>
    </source>
</evidence>
<keyword evidence="2" id="KW-0808">Transferase</keyword>
<dbReference type="Gene3D" id="3.40.630.30">
    <property type="match status" value="1"/>
</dbReference>
<proteinExistence type="predicted"/>
<dbReference type="CDD" id="cd04301">
    <property type="entry name" value="NAT_SF"/>
    <property type="match status" value="1"/>
</dbReference>
<dbReference type="EMBL" id="SMSJ01000004">
    <property type="protein sequence ID" value="TDH63687.1"/>
    <property type="molecule type" value="Genomic_DNA"/>
</dbReference>
<gene>
    <name evidence="2" type="ORF">E2C06_05005</name>
</gene>
<dbReference type="InterPro" id="IPR016181">
    <property type="entry name" value="Acyl_CoA_acyltransferase"/>
</dbReference>
<name>A0A4R5QLT5_9PROT</name>
<organism evidence="2 3">
    <name type="scientific">Dankookia rubra</name>
    <dbReference type="NCBI Taxonomy" id="1442381"/>
    <lineage>
        <taxon>Bacteria</taxon>
        <taxon>Pseudomonadati</taxon>
        <taxon>Pseudomonadota</taxon>
        <taxon>Alphaproteobacteria</taxon>
        <taxon>Acetobacterales</taxon>
        <taxon>Roseomonadaceae</taxon>
        <taxon>Dankookia</taxon>
    </lineage>
</organism>
<dbReference type="SUPFAM" id="SSF55729">
    <property type="entry name" value="Acyl-CoA N-acyltransferases (Nat)"/>
    <property type="match status" value="1"/>
</dbReference>
<dbReference type="AlphaFoldDB" id="A0A4R5QLT5"/>
<dbReference type="OrthoDB" id="9799092at2"/>
<feature type="domain" description="N-acetyltransferase" evidence="1">
    <location>
        <begin position="15"/>
        <end position="183"/>
    </location>
</feature>
<evidence type="ECO:0000313" key="3">
    <source>
        <dbReference type="Proteomes" id="UP000295096"/>
    </source>
</evidence>
<dbReference type="InterPro" id="IPR000182">
    <property type="entry name" value="GNAT_dom"/>
</dbReference>